<name>A0A0F9RHY0_9ZZZZ</name>
<evidence type="ECO:0000313" key="1">
    <source>
        <dbReference type="EMBL" id="KKN16878.1"/>
    </source>
</evidence>
<comment type="caution">
    <text evidence="1">The sequence shown here is derived from an EMBL/GenBank/DDBJ whole genome shotgun (WGS) entry which is preliminary data.</text>
</comment>
<dbReference type="AlphaFoldDB" id="A0A0F9RHY0"/>
<reference evidence="1" key="1">
    <citation type="journal article" date="2015" name="Nature">
        <title>Complex archaea that bridge the gap between prokaryotes and eukaryotes.</title>
        <authorList>
            <person name="Spang A."/>
            <person name="Saw J.H."/>
            <person name="Jorgensen S.L."/>
            <person name="Zaremba-Niedzwiedzka K."/>
            <person name="Martijn J."/>
            <person name="Lind A.E."/>
            <person name="van Eijk R."/>
            <person name="Schleper C."/>
            <person name="Guy L."/>
            <person name="Ettema T.J."/>
        </authorList>
    </citation>
    <scope>NUCLEOTIDE SEQUENCE</scope>
</reference>
<accession>A0A0F9RHY0</accession>
<organism evidence="1">
    <name type="scientific">marine sediment metagenome</name>
    <dbReference type="NCBI Taxonomy" id="412755"/>
    <lineage>
        <taxon>unclassified sequences</taxon>
        <taxon>metagenomes</taxon>
        <taxon>ecological metagenomes</taxon>
    </lineage>
</organism>
<sequence length="115" mass="13429">MDKVFHYSVNLLPIEQQSEWNMNHTLQERHDQIKALKQKALAQIPTEELPQWVLVDQYGILSDILHDVFIAFPLTWLFTKKGQNRRIWRALRMMGVPFAKTAWGEEAVSIAGLKN</sequence>
<dbReference type="EMBL" id="LAZR01003572">
    <property type="protein sequence ID" value="KKN16878.1"/>
    <property type="molecule type" value="Genomic_DNA"/>
</dbReference>
<gene>
    <name evidence="1" type="ORF">LCGC14_0971400</name>
</gene>
<proteinExistence type="predicted"/>
<protein>
    <submittedName>
        <fullName evidence="1">Uncharacterized protein</fullName>
    </submittedName>
</protein>